<dbReference type="InterPro" id="IPR015943">
    <property type="entry name" value="WD40/YVTN_repeat-like_dom_sf"/>
</dbReference>
<gene>
    <name evidence="6" type="ORF">BJI69_06915</name>
</gene>
<dbReference type="InterPro" id="IPR036890">
    <property type="entry name" value="HATPase_C_sf"/>
</dbReference>
<evidence type="ECO:0000256" key="1">
    <source>
        <dbReference type="ARBA" id="ARBA00022679"/>
    </source>
</evidence>
<keyword evidence="7" id="KW-1185">Reference proteome</keyword>
<evidence type="ECO:0000313" key="6">
    <source>
        <dbReference type="EMBL" id="APG06408.1"/>
    </source>
</evidence>
<dbReference type="InterPro" id="IPR011123">
    <property type="entry name" value="Y_Y_Y"/>
</dbReference>
<keyword evidence="4" id="KW-0812">Transmembrane</keyword>
<dbReference type="Gene3D" id="3.30.565.10">
    <property type="entry name" value="Histidine kinase-like ATPase, C-terminal domain"/>
    <property type="match status" value="1"/>
</dbReference>
<evidence type="ECO:0000256" key="3">
    <source>
        <dbReference type="ARBA" id="ARBA00023012"/>
    </source>
</evidence>
<dbReference type="GO" id="GO:0046983">
    <property type="term" value="F:protein dimerization activity"/>
    <property type="evidence" value="ECO:0007669"/>
    <property type="project" value="InterPro"/>
</dbReference>
<dbReference type="STRING" id="1440763.BJI69_06915"/>
<feature type="transmembrane region" description="Helical" evidence="4">
    <location>
        <begin position="733"/>
        <end position="751"/>
    </location>
</feature>
<accession>A0A1L3EZC8</accession>
<dbReference type="CDD" id="cd16917">
    <property type="entry name" value="HATPase_UhpB-NarQ-NarX-like"/>
    <property type="match status" value="1"/>
</dbReference>
<dbReference type="InterPro" id="IPR003594">
    <property type="entry name" value="HATPase_dom"/>
</dbReference>
<dbReference type="GO" id="GO:0000155">
    <property type="term" value="F:phosphorelay sensor kinase activity"/>
    <property type="evidence" value="ECO:0007669"/>
    <property type="project" value="InterPro"/>
</dbReference>
<sequence>MLLAGTAGASPPVSLGSYQHTAFQKQDGAPGDLASIAQTADGFLWMTGTKGVTRFDGVTFQPFRPAPGEAFRAAQLNSVFPAEGGGLWIANSDSGPTLLKDGHLSHFDEPKGVVASINSFLADPEGGVWAISPKGLIRFRAGAWEMVEPNTAERSTSRAVFDRAGALWLVGGGKVSVRPRGAPAFLDVSGGPDKPRYIFIGESGRLYITTRLAMTMYRVEGTRLIETAAPLPVPVSALREDGEGAVWITSTTRAVAYLSPEALRRAEATHAEPVPEFMDRADGLTGSYAWPMIRDREGNLWVGTQNGLDRFRRSAFTTVKLPDGIHEVSASVDAEGTVWVGSETHPLLQLVPPASWRETEIPRLTMATFFDARRGTVWAAAVDTLWSISQGMPTRVAGVRDDAVHAANNCVASDSKGRVYVCTNRSEHNLLMWDGVGWNDASPVNLRPKVLAVDDDDNLWVGAAGEPRLTRIAQGVATTFGKPQGLQEGVIRAMFAEPGSLWIGGDDGIQHFDGKRFTSIGALDDEAFDTTTGLVKDAEGNLWIQTLDGVREVAADDLARALVAPATFVPYRSFDATDGLPGAPDPDRTLPTLRRSNDGLLWAQTASGLAWLDPKRIPENHVVPVAYVEDVTSGATIYPLEQGRVTLPAAMRSFRVAYTSPMLSRPERAHFRYRLVGYNDAWQDAGTRREAVFTNVPPGDYRFEVTAINENGVASAATAIARIVRRPAYYETWWFRALGVLPLVLILWLAYELRTRALTRGLRIRAEEREAVARDIHDTLLQRFQGLMLTLQAWAIDESIPRDRRADMREMSEQTRDALLEGRERILLLRRTEDHGLALYDQIAAEGRRLQATHGMIFSLEVNGTPRALAKACQSELRDIAFEALRNAFSHSHGETVALVLSYAEDALWLVITDDGTGFDESLMAKARESGHFGLVGLRERVSRLAGTLNVESSPGEGTEIHIKLPGHTAYAGYRHPWWSIRR</sequence>
<dbReference type="GO" id="GO:0016020">
    <property type="term" value="C:membrane"/>
    <property type="evidence" value="ECO:0007669"/>
    <property type="project" value="InterPro"/>
</dbReference>
<keyword evidence="4" id="KW-1133">Transmembrane helix</keyword>
<dbReference type="SUPFAM" id="SSF55874">
    <property type="entry name" value="ATPase domain of HSP90 chaperone/DNA topoisomerase II/histidine kinase"/>
    <property type="match status" value="1"/>
</dbReference>
<evidence type="ECO:0000313" key="7">
    <source>
        <dbReference type="Proteomes" id="UP000182987"/>
    </source>
</evidence>
<dbReference type="PROSITE" id="PS50109">
    <property type="entry name" value="HIS_KIN"/>
    <property type="match status" value="1"/>
</dbReference>
<dbReference type="InterPro" id="IPR005467">
    <property type="entry name" value="His_kinase_dom"/>
</dbReference>
<dbReference type="Gene3D" id="1.20.5.1930">
    <property type="match status" value="1"/>
</dbReference>
<dbReference type="InterPro" id="IPR050482">
    <property type="entry name" value="Sensor_HK_TwoCompSys"/>
</dbReference>
<dbReference type="Pfam" id="PF07730">
    <property type="entry name" value="HisKA_3"/>
    <property type="match status" value="1"/>
</dbReference>
<evidence type="ECO:0000259" key="5">
    <source>
        <dbReference type="PROSITE" id="PS50109"/>
    </source>
</evidence>
<reference evidence="7" key="1">
    <citation type="submission" date="2016-09" db="EMBL/GenBank/DDBJ databases">
        <authorList>
            <person name="Lysoe E."/>
        </authorList>
    </citation>
    <scope>NUCLEOTIDE SEQUENCE [LARGE SCALE GENOMIC DNA]</scope>
    <source>
        <strain evidence="7">LJ96T</strain>
    </source>
</reference>
<keyword evidence="1" id="KW-0808">Transferase</keyword>
<organism evidence="6 7">
    <name type="scientific">Luteibacter rhizovicinus DSM 16549</name>
    <dbReference type="NCBI Taxonomy" id="1440763"/>
    <lineage>
        <taxon>Bacteria</taxon>
        <taxon>Pseudomonadati</taxon>
        <taxon>Pseudomonadota</taxon>
        <taxon>Gammaproteobacteria</taxon>
        <taxon>Lysobacterales</taxon>
        <taxon>Rhodanobacteraceae</taxon>
        <taxon>Luteibacter</taxon>
    </lineage>
</organism>
<dbReference type="Pfam" id="PF07495">
    <property type="entry name" value="Y_Y_Y"/>
    <property type="match status" value="1"/>
</dbReference>
<dbReference type="PANTHER" id="PTHR24421:SF62">
    <property type="entry name" value="SENSORY TRANSDUCTION HISTIDINE KINASE"/>
    <property type="match status" value="1"/>
</dbReference>
<evidence type="ECO:0000256" key="4">
    <source>
        <dbReference type="SAM" id="Phobius"/>
    </source>
</evidence>
<dbReference type="InterPro" id="IPR011712">
    <property type="entry name" value="Sig_transdc_His_kin_sub3_dim/P"/>
</dbReference>
<dbReference type="SUPFAM" id="SSF63829">
    <property type="entry name" value="Calcium-dependent phosphotriesterase"/>
    <property type="match status" value="2"/>
</dbReference>
<dbReference type="Gene3D" id="2.130.10.10">
    <property type="entry name" value="YVTN repeat-like/Quinoprotein amine dehydrogenase"/>
    <property type="match status" value="3"/>
</dbReference>
<keyword evidence="2" id="KW-0418">Kinase</keyword>
<proteinExistence type="predicted"/>
<feature type="domain" description="Histidine kinase" evidence="5">
    <location>
        <begin position="876"/>
        <end position="969"/>
    </location>
</feature>
<dbReference type="AlphaFoldDB" id="A0A1L3EZC8"/>
<dbReference type="KEGG" id="lrz:BJI69_06915"/>
<protein>
    <recommendedName>
        <fullName evidence="5">Histidine kinase domain-containing protein</fullName>
    </recommendedName>
</protein>
<keyword evidence="3" id="KW-0902">Two-component regulatory system</keyword>
<dbReference type="SMART" id="SM00387">
    <property type="entry name" value="HATPase_c"/>
    <property type="match status" value="1"/>
</dbReference>
<dbReference type="SUPFAM" id="SSF101898">
    <property type="entry name" value="NHL repeat"/>
    <property type="match status" value="1"/>
</dbReference>
<dbReference type="Proteomes" id="UP000182987">
    <property type="component" value="Chromosome"/>
</dbReference>
<name>A0A1L3EZC8_9GAMM</name>
<dbReference type="Gene3D" id="2.60.40.10">
    <property type="entry name" value="Immunoglobulins"/>
    <property type="match status" value="1"/>
</dbReference>
<dbReference type="Pfam" id="PF02518">
    <property type="entry name" value="HATPase_c"/>
    <property type="match status" value="1"/>
</dbReference>
<dbReference type="EMBL" id="CP017480">
    <property type="protein sequence ID" value="APG06408.1"/>
    <property type="molecule type" value="Genomic_DNA"/>
</dbReference>
<dbReference type="PANTHER" id="PTHR24421">
    <property type="entry name" value="NITRATE/NITRITE SENSOR PROTEIN NARX-RELATED"/>
    <property type="match status" value="1"/>
</dbReference>
<keyword evidence="4" id="KW-0472">Membrane</keyword>
<evidence type="ECO:0000256" key="2">
    <source>
        <dbReference type="ARBA" id="ARBA00022777"/>
    </source>
</evidence>
<dbReference type="InterPro" id="IPR013783">
    <property type="entry name" value="Ig-like_fold"/>
</dbReference>